<keyword evidence="9" id="KW-0969">Cilium</keyword>
<evidence type="ECO:0000256" key="3">
    <source>
        <dbReference type="ARBA" id="ARBA00004442"/>
    </source>
</evidence>
<keyword evidence="9" id="KW-0966">Cell projection</keyword>
<keyword evidence="9" id="KW-0282">Flagellum</keyword>
<evidence type="ECO:0000256" key="2">
    <source>
        <dbReference type="ARBA" id="ARBA00004117"/>
    </source>
</evidence>
<dbReference type="Pfam" id="PF02107">
    <property type="entry name" value="FlgH"/>
    <property type="match status" value="1"/>
</dbReference>
<dbReference type="EMBL" id="QWLV01000001">
    <property type="protein sequence ID" value="RHW18966.1"/>
    <property type="molecule type" value="Genomic_DNA"/>
</dbReference>
<keyword evidence="10" id="KW-1185">Reference proteome</keyword>
<evidence type="ECO:0000313" key="9">
    <source>
        <dbReference type="EMBL" id="RHW18966.1"/>
    </source>
</evidence>
<dbReference type="PANTHER" id="PTHR34933">
    <property type="entry name" value="FLAGELLAR L-RING PROTEIN"/>
    <property type="match status" value="1"/>
</dbReference>
<proteinExistence type="inferred from homology"/>
<keyword evidence="7" id="KW-0975">Bacterial flagellum</keyword>
<keyword evidence="5" id="KW-0732">Signal</keyword>
<dbReference type="OrthoDB" id="9789227at2"/>
<gene>
    <name evidence="9" type="ORF">D1610_02185</name>
</gene>
<evidence type="ECO:0000256" key="7">
    <source>
        <dbReference type="ARBA" id="ARBA00023143"/>
    </source>
</evidence>
<keyword evidence="8" id="KW-0998">Cell outer membrane</keyword>
<comment type="similarity">
    <text evidence="4">Belongs to the FlgH family.</text>
</comment>
<evidence type="ECO:0000256" key="1">
    <source>
        <dbReference type="ARBA" id="ARBA00002591"/>
    </source>
</evidence>
<dbReference type="PANTHER" id="PTHR34933:SF1">
    <property type="entry name" value="FLAGELLAR L-RING PROTEIN"/>
    <property type="match status" value="1"/>
</dbReference>
<evidence type="ECO:0000313" key="10">
    <source>
        <dbReference type="Proteomes" id="UP000266693"/>
    </source>
</evidence>
<comment type="subcellular location">
    <subcellularLocation>
        <location evidence="2">Bacterial flagellum basal body</location>
    </subcellularLocation>
    <subcellularLocation>
        <location evidence="3">Cell outer membrane</location>
    </subcellularLocation>
</comment>
<name>A0A396RSC0_9SPHN</name>
<reference evidence="9 10" key="1">
    <citation type="submission" date="2018-08" db="EMBL/GenBank/DDBJ databases">
        <title>The multiple taxonomic identification of Sphingomonas gilva.</title>
        <authorList>
            <person name="Zhu D."/>
            <person name="Zheng S."/>
        </authorList>
    </citation>
    <scope>NUCLEOTIDE SEQUENCE [LARGE SCALE GENOMIC DNA]</scope>
    <source>
        <strain evidence="9 10">ZDH117</strain>
    </source>
</reference>
<evidence type="ECO:0000256" key="8">
    <source>
        <dbReference type="ARBA" id="ARBA00023237"/>
    </source>
</evidence>
<evidence type="ECO:0000256" key="5">
    <source>
        <dbReference type="ARBA" id="ARBA00022729"/>
    </source>
</evidence>
<dbReference type="AlphaFoldDB" id="A0A396RSC0"/>
<dbReference type="PRINTS" id="PR01008">
    <property type="entry name" value="FLGLRINGFLGH"/>
</dbReference>
<evidence type="ECO:0000256" key="4">
    <source>
        <dbReference type="ARBA" id="ARBA00006929"/>
    </source>
</evidence>
<dbReference type="GO" id="GO:0009279">
    <property type="term" value="C:cell outer membrane"/>
    <property type="evidence" value="ECO:0007669"/>
    <property type="project" value="UniProtKB-SubCell"/>
</dbReference>
<dbReference type="GO" id="GO:0009427">
    <property type="term" value="C:bacterial-type flagellum basal body, distal rod, L ring"/>
    <property type="evidence" value="ECO:0007669"/>
    <property type="project" value="InterPro"/>
</dbReference>
<dbReference type="InterPro" id="IPR000527">
    <property type="entry name" value="Flag_Lring"/>
</dbReference>
<evidence type="ECO:0000256" key="6">
    <source>
        <dbReference type="ARBA" id="ARBA00023136"/>
    </source>
</evidence>
<protein>
    <submittedName>
        <fullName evidence="9">Flagellar basal body L-ring protein FlgH</fullName>
    </submittedName>
</protein>
<keyword evidence="6" id="KW-0472">Membrane</keyword>
<sequence length="192" mass="20364">MTRMGLTSLTAMALVHGAPGAAEDLYKKGNWAAMSADRRASQVGDLLTVVVYQSAEASNVAENGSRKTSSIGGSLRAGPIDEGGDLSFGGSYNGRGEVRRSERLVTQISVTVEAVLPNGDYIIRGQQKMRVNGELSDIGVRGRIRSADITADNRILSSRIADAEINYDGKGFVSRSAKPGLINRIFSFLGLA</sequence>
<comment type="function">
    <text evidence="1">Assembles around the rod to form the L-ring and probably protects the motor/basal body from shearing forces during rotation.</text>
</comment>
<dbReference type="RefSeq" id="WP_118862474.1">
    <property type="nucleotide sequence ID" value="NZ_QWLV01000001.1"/>
</dbReference>
<dbReference type="Proteomes" id="UP000266693">
    <property type="component" value="Unassembled WGS sequence"/>
</dbReference>
<organism evidence="9 10">
    <name type="scientific">Sphingomonas gilva</name>
    <dbReference type="NCBI Taxonomy" id="2305907"/>
    <lineage>
        <taxon>Bacteria</taxon>
        <taxon>Pseudomonadati</taxon>
        <taxon>Pseudomonadota</taxon>
        <taxon>Alphaproteobacteria</taxon>
        <taxon>Sphingomonadales</taxon>
        <taxon>Sphingomonadaceae</taxon>
        <taxon>Sphingomonas</taxon>
    </lineage>
</organism>
<accession>A0A396RSC0</accession>
<dbReference type="GO" id="GO:0003774">
    <property type="term" value="F:cytoskeletal motor activity"/>
    <property type="evidence" value="ECO:0007669"/>
    <property type="project" value="InterPro"/>
</dbReference>
<dbReference type="GO" id="GO:0071973">
    <property type="term" value="P:bacterial-type flagellum-dependent cell motility"/>
    <property type="evidence" value="ECO:0007669"/>
    <property type="project" value="InterPro"/>
</dbReference>
<comment type="caution">
    <text evidence="9">The sequence shown here is derived from an EMBL/GenBank/DDBJ whole genome shotgun (WGS) entry which is preliminary data.</text>
</comment>